<accession>A0A382AI50</accession>
<keyword evidence="10" id="KW-0411">Iron-sulfur</keyword>
<dbReference type="InterPro" id="IPR051536">
    <property type="entry name" value="UDG_Type-4/5"/>
</dbReference>
<reference evidence="13" key="1">
    <citation type="submission" date="2018-05" db="EMBL/GenBank/DDBJ databases">
        <authorList>
            <person name="Lanie J.A."/>
            <person name="Ng W.-L."/>
            <person name="Kazmierczak K.M."/>
            <person name="Andrzejewski T.M."/>
            <person name="Davidsen T.M."/>
            <person name="Wayne K.J."/>
            <person name="Tettelin H."/>
            <person name="Glass J.I."/>
            <person name="Rusch D."/>
            <person name="Podicherti R."/>
            <person name="Tsui H.-C.T."/>
            <person name="Winkler M.E."/>
        </authorList>
    </citation>
    <scope>NUCLEOTIDE SEQUENCE</scope>
</reference>
<comment type="catalytic activity">
    <reaction evidence="1">
        <text>Hydrolyzes single-stranded DNA or mismatched double-stranded DNA and polynucleotides, releasing free uracil.</text>
        <dbReference type="EC" id="3.2.2.27"/>
    </reaction>
</comment>
<dbReference type="GO" id="GO:0051539">
    <property type="term" value="F:4 iron, 4 sulfur cluster binding"/>
    <property type="evidence" value="ECO:0007669"/>
    <property type="project" value="UniProtKB-KW"/>
</dbReference>
<evidence type="ECO:0000259" key="12">
    <source>
        <dbReference type="SMART" id="SM00986"/>
    </source>
</evidence>
<dbReference type="EMBL" id="UINC01025314">
    <property type="protein sequence ID" value="SVB00663.1"/>
    <property type="molecule type" value="Genomic_DNA"/>
</dbReference>
<gene>
    <name evidence="13" type="ORF">METZ01_LOCUS153517</name>
</gene>
<dbReference type="InterPro" id="IPR005273">
    <property type="entry name" value="Ura-DNA_glyco_family4"/>
</dbReference>
<evidence type="ECO:0000256" key="6">
    <source>
        <dbReference type="ARBA" id="ARBA00022723"/>
    </source>
</evidence>
<sequence>METSKREPLLRELKNYLIHLKDQGYTEIPCKADWFANVQQGTAPQELHSSLSPNEMVSKNNKSLTAVQTELGDCTRCKLSEGRKNIVFGSGNPNADLVFVGEGPGADEDEQGFPFVGRAGKKLTEIIEKGMSLNREKDTYICNIVKCRPPGNRDPEADEISACKPFLIQQLKAIKPKVIVALGKPAASTLLGRNVPITKERGTWHEYEGIKLMLTYHPAYLIRFPTLENRKAVHEDIKKVLKELKK</sequence>
<evidence type="ECO:0000256" key="11">
    <source>
        <dbReference type="ARBA" id="ARBA00023204"/>
    </source>
</evidence>
<proteinExistence type="inferred from homology"/>
<keyword evidence="9" id="KW-0408">Iron</keyword>
<dbReference type="GO" id="GO:0046872">
    <property type="term" value="F:metal ion binding"/>
    <property type="evidence" value="ECO:0007669"/>
    <property type="project" value="UniProtKB-KW"/>
</dbReference>
<keyword evidence="6" id="KW-0479">Metal-binding</keyword>
<keyword evidence="5" id="KW-0004">4Fe-4S</keyword>
<evidence type="ECO:0000256" key="9">
    <source>
        <dbReference type="ARBA" id="ARBA00023004"/>
    </source>
</evidence>
<dbReference type="CDD" id="cd10030">
    <property type="entry name" value="UDG-F4_TTUDGA_SPO1dp_like"/>
    <property type="match status" value="1"/>
</dbReference>
<evidence type="ECO:0000256" key="2">
    <source>
        <dbReference type="ARBA" id="ARBA00006521"/>
    </source>
</evidence>
<dbReference type="GO" id="GO:0004844">
    <property type="term" value="F:uracil DNA N-glycosylase activity"/>
    <property type="evidence" value="ECO:0007669"/>
    <property type="project" value="UniProtKB-EC"/>
</dbReference>
<keyword evidence="8" id="KW-0378">Hydrolase</keyword>
<feature type="domain" description="Uracil-DNA glycosylase-like" evidence="12">
    <location>
        <begin position="88"/>
        <end position="238"/>
    </location>
</feature>
<evidence type="ECO:0000256" key="5">
    <source>
        <dbReference type="ARBA" id="ARBA00022485"/>
    </source>
</evidence>
<dbReference type="PANTHER" id="PTHR33693:SF1">
    <property type="entry name" value="TYPE-4 URACIL-DNA GLYCOSYLASE"/>
    <property type="match status" value="1"/>
</dbReference>
<organism evidence="13">
    <name type="scientific">marine metagenome</name>
    <dbReference type="NCBI Taxonomy" id="408172"/>
    <lineage>
        <taxon>unclassified sequences</taxon>
        <taxon>metagenomes</taxon>
        <taxon>ecological metagenomes</taxon>
    </lineage>
</organism>
<dbReference type="SMART" id="SM00987">
    <property type="entry name" value="UreE_C"/>
    <property type="match status" value="1"/>
</dbReference>
<dbReference type="AlphaFoldDB" id="A0A382AI50"/>
<keyword evidence="11" id="KW-0234">DNA repair</keyword>
<dbReference type="SUPFAM" id="SSF52141">
    <property type="entry name" value="Uracil-DNA glycosylase-like"/>
    <property type="match status" value="1"/>
</dbReference>
<comment type="similarity">
    <text evidence="2">Belongs to the uracil-DNA glycosylase (UDG) superfamily. Type 4 (UDGa) family.</text>
</comment>
<dbReference type="Pfam" id="PF03167">
    <property type="entry name" value="UDG"/>
    <property type="match status" value="1"/>
</dbReference>
<keyword evidence="7" id="KW-0227">DNA damage</keyword>
<evidence type="ECO:0000256" key="1">
    <source>
        <dbReference type="ARBA" id="ARBA00001400"/>
    </source>
</evidence>
<evidence type="ECO:0000313" key="13">
    <source>
        <dbReference type="EMBL" id="SVB00663.1"/>
    </source>
</evidence>
<dbReference type="EC" id="3.2.2.27" evidence="3"/>
<evidence type="ECO:0000256" key="4">
    <source>
        <dbReference type="ARBA" id="ARBA00019403"/>
    </source>
</evidence>
<evidence type="ECO:0000256" key="3">
    <source>
        <dbReference type="ARBA" id="ARBA00012030"/>
    </source>
</evidence>
<dbReference type="NCBIfam" id="TIGR00758">
    <property type="entry name" value="UDG_fam4"/>
    <property type="match status" value="1"/>
</dbReference>
<dbReference type="InterPro" id="IPR005122">
    <property type="entry name" value="Uracil-DNA_glycosylase-like"/>
</dbReference>
<evidence type="ECO:0000256" key="8">
    <source>
        <dbReference type="ARBA" id="ARBA00022801"/>
    </source>
</evidence>
<evidence type="ECO:0000256" key="7">
    <source>
        <dbReference type="ARBA" id="ARBA00022763"/>
    </source>
</evidence>
<protein>
    <recommendedName>
        <fullName evidence="4">Type-4 uracil-DNA glycosylase</fullName>
        <ecNumber evidence="3">3.2.2.27</ecNumber>
    </recommendedName>
</protein>
<dbReference type="GO" id="GO:0006281">
    <property type="term" value="P:DNA repair"/>
    <property type="evidence" value="ECO:0007669"/>
    <property type="project" value="UniProtKB-KW"/>
</dbReference>
<dbReference type="PANTHER" id="PTHR33693">
    <property type="entry name" value="TYPE-5 URACIL-DNA GLYCOSYLASE"/>
    <property type="match status" value="1"/>
</dbReference>
<name>A0A382AI50_9ZZZZ</name>
<dbReference type="SMART" id="SM00986">
    <property type="entry name" value="UDG"/>
    <property type="match status" value="1"/>
</dbReference>
<dbReference type="InterPro" id="IPR036895">
    <property type="entry name" value="Uracil-DNA_glycosylase-like_sf"/>
</dbReference>
<dbReference type="Gene3D" id="3.40.470.10">
    <property type="entry name" value="Uracil-DNA glycosylase-like domain"/>
    <property type="match status" value="1"/>
</dbReference>
<evidence type="ECO:0000256" key="10">
    <source>
        <dbReference type="ARBA" id="ARBA00023014"/>
    </source>
</evidence>